<dbReference type="InterPro" id="IPR001127">
    <property type="entry name" value="PTS_EIIA_1_perm"/>
</dbReference>
<feature type="domain" description="PTS EIIA type-1" evidence="7">
    <location>
        <begin position="20"/>
        <end position="130"/>
    </location>
</feature>
<name>A0A9W6P9V2_9ACTN</name>
<evidence type="ECO:0000256" key="6">
    <source>
        <dbReference type="ARBA" id="ARBA00022777"/>
    </source>
</evidence>
<dbReference type="Pfam" id="PF00358">
    <property type="entry name" value="PTS_EIIA_1"/>
    <property type="match status" value="1"/>
</dbReference>
<dbReference type="GO" id="GO:0009401">
    <property type="term" value="P:phosphoenolpyruvate-dependent sugar phosphotransferase system"/>
    <property type="evidence" value="ECO:0007669"/>
    <property type="project" value="UniProtKB-KW"/>
</dbReference>
<dbReference type="InterPro" id="IPR011055">
    <property type="entry name" value="Dup_hybrid_motif"/>
</dbReference>
<dbReference type="GO" id="GO:0016301">
    <property type="term" value="F:kinase activity"/>
    <property type="evidence" value="ECO:0007669"/>
    <property type="project" value="UniProtKB-KW"/>
</dbReference>
<dbReference type="SUPFAM" id="SSF51261">
    <property type="entry name" value="Duplicated hybrid motif"/>
    <property type="match status" value="1"/>
</dbReference>
<dbReference type="Gene3D" id="2.70.70.10">
    <property type="entry name" value="Glucose Permease (Domain IIA)"/>
    <property type="match status" value="1"/>
</dbReference>
<dbReference type="Proteomes" id="UP001165092">
    <property type="component" value="Unassembled WGS sequence"/>
</dbReference>
<proteinExistence type="predicted"/>
<accession>A0A9W6P9V2</accession>
<keyword evidence="2" id="KW-0813">Transport</keyword>
<dbReference type="InterPro" id="IPR050890">
    <property type="entry name" value="PTS_EIIA_component"/>
</dbReference>
<dbReference type="PANTHER" id="PTHR45008">
    <property type="entry name" value="PTS SYSTEM GLUCOSE-SPECIFIC EIIA COMPONENT"/>
    <property type="match status" value="1"/>
</dbReference>
<dbReference type="RefSeq" id="WP_285761214.1">
    <property type="nucleotide sequence ID" value="NZ_BSQG01000008.1"/>
</dbReference>
<reference evidence="8" key="1">
    <citation type="submission" date="2023-02" db="EMBL/GenBank/DDBJ databases">
        <title>Nocardiopsis ansamitocini NBRC 112285.</title>
        <authorList>
            <person name="Ichikawa N."/>
            <person name="Sato H."/>
            <person name="Tonouchi N."/>
        </authorList>
    </citation>
    <scope>NUCLEOTIDE SEQUENCE</scope>
    <source>
        <strain evidence="8">NBRC 112285</strain>
    </source>
</reference>
<protein>
    <submittedName>
        <fullName evidence="8">PTS glucose transporter subunit IIA</fullName>
    </submittedName>
</protein>
<comment type="subcellular location">
    <subcellularLocation>
        <location evidence="1">Cytoplasm</location>
    </subcellularLocation>
</comment>
<keyword evidence="6" id="KW-0418">Kinase</keyword>
<dbReference type="PANTHER" id="PTHR45008:SF1">
    <property type="entry name" value="PTS SYSTEM GLUCOSE-SPECIFIC EIIA COMPONENT"/>
    <property type="match status" value="1"/>
</dbReference>
<comment type="caution">
    <text evidence="8">The sequence shown here is derived from an EMBL/GenBank/DDBJ whole genome shotgun (WGS) entry which is preliminary data.</text>
</comment>
<dbReference type="AlphaFoldDB" id="A0A9W6P9V2"/>
<gene>
    <name evidence="8" type="primary">nagE</name>
    <name evidence="8" type="ORF">Nans01_40280</name>
</gene>
<dbReference type="PROSITE" id="PS00371">
    <property type="entry name" value="PTS_EIIA_TYPE_1_HIS"/>
    <property type="match status" value="1"/>
</dbReference>
<evidence type="ECO:0000256" key="2">
    <source>
        <dbReference type="ARBA" id="ARBA00022448"/>
    </source>
</evidence>
<keyword evidence="3 8" id="KW-0762">Sugar transport</keyword>
<evidence type="ECO:0000259" key="7">
    <source>
        <dbReference type="PROSITE" id="PS51093"/>
    </source>
</evidence>
<keyword evidence="4" id="KW-0808">Transferase</keyword>
<keyword evidence="5" id="KW-0598">Phosphotransferase system</keyword>
<sequence>MLSVLSPVTGTAVGLEEVPDPVFAQGMVGPGTAIRPEPGLQTAVSPVDGRVVKLHPHAFVVVGAADGNGNGGKGVLVHLGIDTVRLDGKGFTALVAEGDDVVAGQDLIRWNPTDVLEGGLSPIVPVIALDAVGDVVSRPVTGEVNRGALLFQWA</sequence>
<evidence type="ECO:0000256" key="3">
    <source>
        <dbReference type="ARBA" id="ARBA00022597"/>
    </source>
</evidence>
<evidence type="ECO:0000256" key="4">
    <source>
        <dbReference type="ARBA" id="ARBA00022679"/>
    </source>
</evidence>
<evidence type="ECO:0000313" key="9">
    <source>
        <dbReference type="Proteomes" id="UP001165092"/>
    </source>
</evidence>
<dbReference type="GO" id="GO:0005737">
    <property type="term" value="C:cytoplasm"/>
    <property type="evidence" value="ECO:0007669"/>
    <property type="project" value="UniProtKB-SubCell"/>
</dbReference>
<evidence type="ECO:0000256" key="1">
    <source>
        <dbReference type="ARBA" id="ARBA00004496"/>
    </source>
</evidence>
<dbReference type="EMBL" id="BSQG01000008">
    <property type="protein sequence ID" value="GLU49677.1"/>
    <property type="molecule type" value="Genomic_DNA"/>
</dbReference>
<evidence type="ECO:0000313" key="8">
    <source>
        <dbReference type="EMBL" id="GLU49677.1"/>
    </source>
</evidence>
<dbReference type="PROSITE" id="PS51093">
    <property type="entry name" value="PTS_EIIA_TYPE_1"/>
    <property type="match status" value="1"/>
</dbReference>
<organism evidence="8 9">
    <name type="scientific">Nocardiopsis ansamitocini</name>
    <dbReference type="NCBI Taxonomy" id="1670832"/>
    <lineage>
        <taxon>Bacteria</taxon>
        <taxon>Bacillati</taxon>
        <taxon>Actinomycetota</taxon>
        <taxon>Actinomycetes</taxon>
        <taxon>Streptosporangiales</taxon>
        <taxon>Nocardiopsidaceae</taxon>
        <taxon>Nocardiopsis</taxon>
    </lineage>
</organism>
<keyword evidence="9" id="KW-1185">Reference proteome</keyword>
<evidence type="ECO:0000256" key="5">
    <source>
        <dbReference type="ARBA" id="ARBA00022683"/>
    </source>
</evidence>